<dbReference type="SUPFAM" id="SSF161098">
    <property type="entry name" value="MetI-like"/>
    <property type="match status" value="1"/>
</dbReference>
<feature type="transmembrane region" description="Helical" evidence="7">
    <location>
        <begin position="219"/>
        <end position="241"/>
    </location>
</feature>
<dbReference type="Proteomes" id="UP000194360">
    <property type="component" value="Unassembled WGS sequence"/>
</dbReference>
<evidence type="ECO:0000256" key="5">
    <source>
        <dbReference type="ARBA" id="ARBA00022989"/>
    </source>
</evidence>
<dbReference type="InterPro" id="IPR000515">
    <property type="entry name" value="MetI-like"/>
</dbReference>
<dbReference type="InterPro" id="IPR051393">
    <property type="entry name" value="ABC_transporter_permease"/>
</dbReference>
<keyword evidence="2 7" id="KW-0813">Transport</keyword>
<dbReference type="RefSeq" id="WP_085910949.1">
    <property type="nucleotide sequence ID" value="NZ_AP018920.1"/>
</dbReference>
<keyword evidence="6 7" id="KW-0472">Membrane</keyword>
<dbReference type="PANTHER" id="PTHR30193">
    <property type="entry name" value="ABC TRANSPORTER PERMEASE PROTEIN"/>
    <property type="match status" value="1"/>
</dbReference>
<dbReference type="AlphaFoldDB" id="A0A1Y2N8C1"/>
<gene>
    <name evidence="9" type="primary">yteP</name>
    <name evidence="9" type="ORF">BG845_00640</name>
</gene>
<dbReference type="PANTHER" id="PTHR30193:SF37">
    <property type="entry name" value="INNER MEMBRANE ABC TRANSPORTER PERMEASE PROTEIN YCJO"/>
    <property type="match status" value="1"/>
</dbReference>
<dbReference type="STRING" id="2074.BG845_00640"/>
<name>A0A1Y2N8C1_PSEAH</name>
<dbReference type="SUPFAM" id="SSF160964">
    <property type="entry name" value="MalF N-terminal region-like"/>
    <property type="match status" value="1"/>
</dbReference>
<dbReference type="OrthoDB" id="3614395at2"/>
<feature type="domain" description="ABC transmembrane type-1" evidence="8">
    <location>
        <begin position="70"/>
        <end position="282"/>
    </location>
</feature>
<dbReference type="Gene3D" id="1.10.3720.10">
    <property type="entry name" value="MetI-like"/>
    <property type="match status" value="1"/>
</dbReference>
<dbReference type="PROSITE" id="PS50928">
    <property type="entry name" value="ABC_TM1"/>
    <property type="match status" value="1"/>
</dbReference>
<keyword evidence="5 7" id="KW-1133">Transmembrane helix</keyword>
<proteinExistence type="inferred from homology"/>
<evidence type="ECO:0000313" key="9">
    <source>
        <dbReference type="EMBL" id="OSY43694.1"/>
    </source>
</evidence>
<feature type="transmembrane region" description="Helical" evidence="7">
    <location>
        <begin position="261"/>
        <end position="283"/>
    </location>
</feature>
<keyword evidence="10" id="KW-1185">Reference proteome</keyword>
<sequence>MSSATAVRAGRPGFVWVAPALTFFGLFALLPMVVVVYLSFTAYDGLNPPQWVGLENWTRLGADPLFIETLRLSFLLTAASWVLQTAVALPLGVWLARRGRSRALLAAIFFIPLLMSSAAIAVLWGTLLDPNFGLASVLGPLVGIDDGNIIGDSRYAFAAVILVIGWQYMPFHTLLYQAAARAIPVQLYEAARIDGAGRWRTFRSITVPQLRDTIITSGVLIVVGSMTTFEVVLILTGGGPGTSTRILPLHMYLEGFRSFDMGYASALAVVLLVIGTALSLFIARVTGYRKMASQREGM</sequence>
<keyword evidence="9" id="KW-0762">Sugar transport</keyword>
<feature type="transmembrane region" description="Helical" evidence="7">
    <location>
        <begin position="74"/>
        <end position="96"/>
    </location>
</feature>
<feature type="transmembrane region" description="Helical" evidence="7">
    <location>
        <begin position="103"/>
        <end position="124"/>
    </location>
</feature>
<dbReference type="InterPro" id="IPR035906">
    <property type="entry name" value="MetI-like_sf"/>
</dbReference>
<dbReference type="CDD" id="cd06261">
    <property type="entry name" value="TM_PBP2"/>
    <property type="match status" value="1"/>
</dbReference>
<feature type="transmembrane region" description="Helical" evidence="7">
    <location>
        <begin position="155"/>
        <end position="176"/>
    </location>
</feature>
<keyword evidence="4 7" id="KW-0812">Transmembrane</keyword>
<comment type="caution">
    <text evidence="9">The sequence shown here is derived from an EMBL/GenBank/DDBJ whole genome shotgun (WGS) entry which is preliminary data.</text>
</comment>
<evidence type="ECO:0000256" key="1">
    <source>
        <dbReference type="ARBA" id="ARBA00004651"/>
    </source>
</evidence>
<reference evidence="9 10" key="1">
    <citation type="submission" date="2016-09" db="EMBL/GenBank/DDBJ databases">
        <title>Pseudonocardia autotrophica DSM535, a candidate organism with high potential of specific P450 cytochromes.</title>
        <authorList>
            <person name="Grumaz C."/>
            <person name="Vainshtein Y."/>
            <person name="Kirstahler P."/>
            <person name="Sohn K."/>
        </authorList>
    </citation>
    <scope>NUCLEOTIDE SEQUENCE [LARGE SCALE GENOMIC DNA]</scope>
    <source>
        <strain evidence="9 10">DSM 535</strain>
    </source>
</reference>
<evidence type="ECO:0000256" key="6">
    <source>
        <dbReference type="ARBA" id="ARBA00023136"/>
    </source>
</evidence>
<dbReference type="EMBL" id="MIGB01000002">
    <property type="protein sequence ID" value="OSY43694.1"/>
    <property type="molecule type" value="Genomic_DNA"/>
</dbReference>
<accession>A0A1Y2N8C1</accession>
<comment type="subcellular location">
    <subcellularLocation>
        <location evidence="1 7">Cell membrane</location>
        <topology evidence="1 7">Multi-pass membrane protein</topology>
    </subcellularLocation>
</comment>
<organism evidence="9 10">
    <name type="scientific">Pseudonocardia autotrophica</name>
    <name type="common">Amycolata autotrophica</name>
    <name type="synonym">Nocardia autotrophica</name>
    <dbReference type="NCBI Taxonomy" id="2074"/>
    <lineage>
        <taxon>Bacteria</taxon>
        <taxon>Bacillati</taxon>
        <taxon>Actinomycetota</taxon>
        <taxon>Actinomycetes</taxon>
        <taxon>Pseudonocardiales</taxon>
        <taxon>Pseudonocardiaceae</taxon>
        <taxon>Pseudonocardia</taxon>
    </lineage>
</organism>
<dbReference type="Pfam" id="PF00528">
    <property type="entry name" value="BPD_transp_1"/>
    <property type="match status" value="1"/>
</dbReference>
<evidence type="ECO:0000256" key="3">
    <source>
        <dbReference type="ARBA" id="ARBA00022475"/>
    </source>
</evidence>
<evidence type="ECO:0000256" key="4">
    <source>
        <dbReference type="ARBA" id="ARBA00022692"/>
    </source>
</evidence>
<dbReference type="GO" id="GO:0055085">
    <property type="term" value="P:transmembrane transport"/>
    <property type="evidence" value="ECO:0007669"/>
    <property type="project" value="InterPro"/>
</dbReference>
<evidence type="ECO:0000256" key="2">
    <source>
        <dbReference type="ARBA" id="ARBA00022448"/>
    </source>
</evidence>
<keyword evidence="3" id="KW-1003">Cell membrane</keyword>
<evidence type="ECO:0000259" key="8">
    <source>
        <dbReference type="PROSITE" id="PS50928"/>
    </source>
</evidence>
<protein>
    <submittedName>
        <fullName evidence="9">Putative multiple-sugar transport system permease YteP</fullName>
    </submittedName>
</protein>
<evidence type="ECO:0000256" key="7">
    <source>
        <dbReference type="RuleBase" id="RU363032"/>
    </source>
</evidence>
<dbReference type="GO" id="GO:0005886">
    <property type="term" value="C:plasma membrane"/>
    <property type="evidence" value="ECO:0007669"/>
    <property type="project" value="UniProtKB-SubCell"/>
</dbReference>
<comment type="similarity">
    <text evidence="7">Belongs to the binding-protein-dependent transport system permease family.</text>
</comment>
<feature type="transmembrane region" description="Helical" evidence="7">
    <location>
        <begin position="12"/>
        <end position="40"/>
    </location>
</feature>
<evidence type="ECO:0000313" key="10">
    <source>
        <dbReference type="Proteomes" id="UP000194360"/>
    </source>
</evidence>